<feature type="transmembrane region" description="Helical" evidence="1">
    <location>
        <begin position="161"/>
        <end position="179"/>
    </location>
</feature>
<feature type="transmembrane region" description="Helical" evidence="1">
    <location>
        <begin position="54"/>
        <end position="79"/>
    </location>
</feature>
<feature type="transmembrane region" description="Helical" evidence="1">
    <location>
        <begin position="12"/>
        <end position="33"/>
    </location>
</feature>
<dbReference type="RefSeq" id="WP_191811864.1">
    <property type="nucleotide sequence ID" value="NZ_JACSPV010000011.1"/>
</dbReference>
<feature type="transmembrane region" description="Helical" evidence="1">
    <location>
        <begin position="185"/>
        <end position="205"/>
    </location>
</feature>
<keyword evidence="1" id="KW-0812">Transmembrane</keyword>
<protein>
    <submittedName>
        <fullName evidence="2">DUF5058 family protein</fullName>
    </submittedName>
</protein>
<keyword evidence="3" id="KW-1185">Reference proteome</keyword>
<sequence length="236" mass="25039">MIAEVMKASHAAPVWIIAFIVIFIVIFQALMFIRMAKKTAPEIGMTPKEVRTAIKTGIIGSIGPSVGIGVVIISLTALIGSPLTMMRIGIIGSAATEAAAAEIGANAFGTRLGTESFTVEAFSTVVWTMCIGGMGWLIFAFLFTKSLGNIQNKLKAKNPKLMGVVSAAAMMGAFGYLAVDRMIIDISSAIAGIMAILTTFAILYIAKKTNKSWLKEWALAISMVVGMYCGYLVSLI</sequence>
<dbReference type="Pfam" id="PF16481">
    <property type="entry name" value="DUF5058"/>
    <property type="match status" value="1"/>
</dbReference>
<proteinExistence type="predicted"/>
<comment type="caution">
    <text evidence="2">The sequence shown here is derived from an EMBL/GenBank/DDBJ whole genome shotgun (WGS) entry which is preliminary data.</text>
</comment>
<keyword evidence="1" id="KW-1133">Transmembrane helix</keyword>
<dbReference type="Proteomes" id="UP000648182">
    <property type="component" value="Unassembled WGS sequence"/>
</dbReference>
<dbReference type="EMBL" id="JACSPV010000011">
    <property type="protein sequence ID" value="MBD8005154.1"/>
    <property type="molecule type" value="Genomic_DNA"/>
</dbReference>
<evidence type="ECO:0000256" key="1">
    <source>
        <dbReference type="SAM" id="Phobius"/>
    </source>
</evidence>
<keyword evidence="1" id="KW-0472">Membrane</keyword>
<gene>
    <name evidence="2" type="ORF">H9631_08670</name>
</gene>
<evidence type="ECO:0000313" key="2">
    <source>
        <dbReference type="EMBL" id="MBD8005154.1"/>
    </source>
</evidence>
<evidence type="ECO:0000313" key="3">
    <source>
        <dbReference type="Proteomes" id="UP000648182"/>
    </source>
</evidence>
<reference evidence="2 3" key="1">
    <citation type="submission" date="2020-08" db="EMBL/GenBank/DDBJ databases">
        <title>A Genomic Blueprint of the Chicken Gut Microbiome.</title>
        <authorList>
            <person name="Gilroy R."/>
            <person name="Ravi A."/>
            <person name="Getino M."/>
            <person name="Pursley I."/>
            <person name="Horton D.L."/>
            <person name="Alikhan N.-F."/>
            <person name="Baker D."/>
            <person name="Gharbi K."/>
            <person name="Hall N."/>
            <person name="Watson M."/>
            <person name="Adriaenssens E.M."/>
            <person name="Foster-Nyarko E."/>
            <person name="Jarju S."/>
            <person name="Secka A."/>
            <person name="Antonio M."/>
            <person name="Oren A."/>
            <person name="Chaudhuri R."/>
            <person name="La Ragione R.M."/>
            <person name="Hildebrand F."/>
            <person name="Pallen M.J."/>
        </authorList>
    </citation>
    <scope>NUCLEOTIDE SEQUENCE [LARGE SCALE GENOMIC DNA]</scope>
    <source>
        <strain evidence="2 3">Sa1BUA2</strain>
    </source>
</reference>
<feature type="transmembrane region" description="Helical" evidence="1">
    <location>
        <begin position="121"/>
        <end position="141"/>
    </location>
</feature>
<name>A0ABR8VK73_9BACI</name>
<organism evidence="2 3">
    <name type="scientific">Bacillus norwichensis</name>
    <dbReference type="NCBI Taxonomy" id="2762217"/>
    <lineage>
        <taxon>Bacteria</taxon>
        <taxon>Bacillati</taxon>
        <taxon>Bacillota</taxon>
        <taxon>Bacilli</taxon>
        <taxon>Bacillales</taxon>
        <taxon>Bacillaceae</taxon>
        <taxon>Bacillus</taxon>
    </lineage>
</organism>
<feature type="transmembrane region" description="Helical" evidence="1">
    <location>
        <begin position="217"/>
        <end position="234"/>
    </location>
</feature>
<dbReference type="InterPro" id="IPR032479">
    <property type="entry name" value="DUF5058"/>
</dbReference>
<accession>A0ABR8VK73</accession>